<keyword evidence="2" id="KW-1185">Reference proteome</keyword>
<dbReference type="EMBL" id="BAABIS010000001">
    <property type="protein sequence ID" value="GAA4843118.1"/>
    <property type="molecule type" value="Genomic_DNA"/>
</dbReference>
<reference evidence="2" key="1">
    <citation type="journal article" date="2019" name="Int. J. Syst. Evol. Microbiol.">
        <title>The Global Catalogue of Microorganisms (GCM) 10K type strain sequencing project: providing services to taxonomists for standard genome sequencing and annotation.</title>
        <authorList>
            <consortium name="The Broad Institute Genomics Platform"/>
            <consortium name="The Broad Institute Genome Sequencing Center for Infectious Disease"/>
            <person name="Wu L."/>
            <person name="Ma J."/>
        </authorList>
    </citation>
    <scope>NUCLEOTIDE SEQUENCE [LARGE SCALE GENOMIC DNA]</scope>
    <source>
        <strain evidence="2">JCM 13006</strain>
    </source>
</reference>
<proteinExistence type="predicted"/>
<comment type="caution">
    <text evidence="1">The sequence shown here is derived from an EMBL/GenBank/DDBJ whole genome shotgun (WGS) entry which is preliminary data.</text>
</comment>
<dbReference type="Proteomes" id="UP001501752">
    <property type="component" value="Unassembled WGS sequence"/>
</dbReference>
<sequence length="249" mass="27488">MVVGGDEYLWTGRIGHVGTGAEVRRCVHLRILAGRRAVLPVVMVSAGPLGPWGAATDCSYPTPGTVRAVLELALAEGWDPRAPDPGFAMLGALDGWELYAPEDEHPRYWLYQRLLAEALPADELALLARIMRDPDPAMAAGTLTWQLDRRAEELLGDAQAFHAWAEQLGRIGADFHRAKLAEWELFRTVTAGEPWSEAALLTATDRSQRQLAERAVDPAALDLLAREGRTRRVRNRAAARLAESRRKRS</sequence>
<evidence type="ECO:0000313" key="2">
    <source>
        <dbReference type="Proteomes" id="UP001501752"/>
    </source>
</evidence>
<protein>
    <submittedName>
        <fullName evidence="1">Uncharacterized protein</fullName>
    </submittedName>
</protein>
<organism evidence="1 2">
    <name type="scientific">Kitasatospora terrestris</name>
    <dbReference type="NCBI Taxonomy" id="258051"/>
    <lineage>
        <taxon>Bacteria</taxon>
        <taxon>Bacillati</taxon>
        <taxon>Actinomycetota</taxon>
        <taxon>Actinomycetes</taxon>
        <taxon>Kitasatosporales</taxon>
        <taxon>Streptomycetaceae</taxon>
        <taxon>Kitasatospora</taxon>
    </lineage>
</organism>
<name>A0ABP9DEX8_9ACTN</name>
<accession>A0ABP9DEX8</accession>
<evidence type="ECO:0000313" key="1">
    <source>
        <dbReference type="EMBL" id="GAA4843118.1"/>
    </source>
</evidence>
<gene>
    <name evidence="1" type="ORF">GCM10023235_18950</name>
</gene>